<name>A0A6H0Y333_9PEZI</name>
<protein>
    <recommendedName>
        <fullName evidence="11">GATA-type domain-containing protein</fullName>
    </recommendedName>
</protein>
<dbReference type="GO" id="GO:0008270">
    <property type="term" value="F:zinc ion binding"/>
    <property type="evidence" value="ECO:0007669"/>
    <property type="project" value="UniProtKB-KW"/>
</dbReference>
<dbReference type="GO" id="GO:0000978">
    <property type="term" value="F:RNA polymerase II cis-regulatory region sequence-specific DNA binding"/>
    <property type="evidence" value="ECO:0007669"/>
    <property type="project" value="TreeGrafter"/>
</dbReference>
<evidence type="ECO:0000256" key="3">
    <source>
        <dbReference type="ARBA" id="ARBA00022771"/>
    </source>
</evidence>
<dbReference type="GO" id="GO:0000981">
    <property type="term" value="F:DNA-binding transcription factor activity, RNA polymerase II-specific"/>
    <property type="evidence" value="ECO:0007669"/>
    <property type="project" value="TreeGrafter"/>
</dbReference>
<evidence type="ECO:0000256" key="6">
    <source>
        <dbReference type="ARBA" id="ARBA00023063"/>
    </source>
</evidence>
<dbReference type="InterPro" id="IPR039355">
    <property type="entry name" value="Transcription_factor_GATA"/>
</dbReference>
<accession>A0A6H0Y333</accession>
<feature type="region of interest" description="Disordered" evidence="10">
    <location>
        <begin position="385"/>
        <end position="408"/>
    </location>
</feature>
<organism evidence="12 13">
    <name type="scientific">Peltaster fructicola</name>
    <dbReference type="NCBI Taxonomy" id="286661"/>
    <lineage>
        <taxon>Eukaryota</taxon>
        <taxon>Fungi</taxon>
        <taxon>Dikarya</taxon>
        <taxon>Ascomycota</taxon>
        <taxon>Pezizomycotina</taxon>
        <taxon>Dothideomycetes</taxon>
        <taxon>Dothideomycetes incertae sedis</taxon>
        <taxon>Peltaster</taxon>
    </lineage>
</organism>
<dbReference type="PANTHER" id="PTHR10071:SF281">
    <property type="entry name" value="BOX A-BINDING FACTOR-RELATED"/>
    <property type="match status" value="1"/>
</dbReference>
<dbReference type="InterPro" id="IPR013860">
    <property type="entry name" value="AreA_GATA"/>
</dbReference>
<proteinExistence type="predicted"/>
<dbReference type="Gene3D" id="3.30.50.10">
    <property type="entry name" value="Erythroid Transcription Factor GATA-1, subunit A"/>
    <property type="match status" value="1"/>
</dbReference>
<feature type="region of interest" description="Disordered" evidence="10">
    <location>
        <begin position="210"/>
        <end position="233"/>
    </location>
</feature>
<dbReference type="Pfam" id="PF00320">
    <property type="entry name" value="GATA"/>
    <property type="match status" value="1"/>
</dbReference>
<evidence type="ECO:0000256" key="10">
    <source>
        <dbReference type="SAM" id="MobiDB-lite"/>
    </source>
</evidence>
<feature type="compositionally biased region" description="Basic and acidic residues" evidence="10">
    <location>
        <begin position="267"/>
        <end position="294"/>
    </location>
</feature>
<evidence type="ECO:0000256" key="1">
    <source>
        <dbReference type="ARBA" id="ARBA00004123"/>
    </source>
</evidence>
<reference evidence="12 13" key="1">
    <citation type="journal article" date="2016" name="Sci. Rep.">
        <title>Peltaster fructicola genome reveals evolution from an invasive phytopathogen to an ectophytic parasite.</title>
        <authorList>
            <person name="Xu C."/>
            <person name="Chen H."/>
            <person name="Gleason M.L."/>
            <person name="Xu J.R."/>
            <person name="Liu H."/>
            <person name="Zhang R."/>
            <person name="Sun G."/>
        </authorList>
    </citation>
    <scope>NUCLEOTIDE SEQUENCE [LARGE SCALE GENOMIC DNA]</scope>
    <source>
        <strain evidence="12 13">LNHT1506</strain>
    </source>
</reference>
<evidence type="ECO:0000256" key="2">
    <source>
        <dbReference type="ARBA" id="ARBA00022723"/>
    </source>
</evidence>
<dbReference type="GO" id="GO:0042128">
    <property type="term" value="P:nitrate assimilation"/>
    <property type="evidence" value="ECO:0007669"/>
    <property type="project" value="UniProtKB-KW"/>
</dbReference>
<dbReference type="AlphaFoldDB" id="A0A6H0Y333"/>
<feature type="region of interest" description="Disordered" evidence="10">
    <location>
        <begin position="716"/>
        <end position="835"/>
    </location>
</feature>
<feature type="compositionally biased region" description="Polar residues" evidence="10">
    <location>
        <begin position="627"/>
        <end position="648"/>
    </location>
</feature>
<keyword evidence="8" id="KW-0539">Nucleus</keyword>
<evidence type="ECO:0000256" key="4">
    <source>
        <dbReference type="ARBA" id="ARBA00022833"/>
    </source>
</evidence>
<sequence>MMRYDALSDDGMNSTISLDLASTGFEDDLNLDSPSSPGHVRIPARSHHFDANNTASESSSALQSLTSASTLSTLESTGLAAGKLDISPRESVARKGLLRDCVFDHWKDDTAGMEADTPEEMQKQDPLGTQIWKLYHKTKGQLPNSERLENLTWRMMSMNIRRRQLERQELAKSVNNNQPSGIAQLRQQSIDQSKKTTDDHMNIDDFIVPSSMGTPAGISPVSSGPVEQDYAYPSGVPINRRQQQIQAEELSLSRASAPSVPPFKARSNQEFDYVPRHVRKTSIDERRPPKRRAEASPQVPPVNNASLTSNDPAIEAALHNYSLDSSSSTQTLHAPQMPFNLDTFNLEHDPIINSAGPFHNQFTFSPVGSPMINNAFGQGYDMQSMGPPQSASTFHSPSASAFHSTASTPQPMMENEQVFFPSGNTSLPMNLQRQAQHASQSSLAQNQQQFVFNPNAETMFSAITTASLPTNFGHPTFQVPGHLDNSFNQSDFQQDATMSRGNMFTFGGDEDEEDDDMSFAGQGMMHGFSPIDEQNADTNSSYQWENTLSSQFNPMAARYPGGLPRKGVTIGGTEMMHSGGLGRTHGSAASVSEIRNRGGDPRTRKIPRTASTPNTAGMATGMFSIRGPQSPTSPDESAFSSVAPSRQQSPPPGVDSNGMPTTCTNCFTQTTPLWRRNPEGHPLCNACGLFLKLHGVVRPLSLKTDVIKKRNRGSGNTVIAGTARSKKAASRKNSVAQAATKAMESESPKSTTGSVSTNSATTPTSSGEKPLKSVVAIAPGPPKPTPAPPTSTPTRMAVAPKKTRRQSRASNTLQDVGMTDIDDATSRRKETKQTMPLATAMQQRPGAINASGPQEWDWLTMSL</sequence>
<evidence type="ECO:0000256" key="8">
    <source>
        <dbReference type="ARBA" id="ARBA00023242"/>
    </source>
</evidence>
<dbReference type="Proteomes" id="UP000503462">
    <property type="component" value="Chromosome 4"/>
</dbReference>
<dbReference type="InterPro" id="IPR000679">
    <property type="entry name" value="Znf_GATA"/>
</dbReference>
<dbReference type="Pfam" id="PF08550">
    <property type="entry name" value="GATA_AreA"/>
    <property type="match status" value="1"/>
</dbReference>
<feature type="domain" description="GATA-type" evidence="11">
    <location>
        <begin position="657"/>
        <end position="710"/>
    </location>
</feature>
<dbReference type="PANTHER" id="PTHR10071">
    <property type="entry name" value="TRANSCRIPTION FACTOR GATA FAMILY MEMBER"/>
    <property type="match status" value="1"/>
</dbReference>
<feature type="region of interest" description="Disordered" evidence="10">
    <location>
        <begin position="581"/>
        <end position="660"/>
    </location>
</feature>
<keyword evidence="5" id="KW-0805">Transcription regulation</keyword>
<evidence type="ECO:0000256" key="7">
    <source>
        <dbReference type="ARBA" id="ARBA00023163"/>
    </source>
</evidence>
<keyword evidence="7" id="KW-0804">Transcription</keyword>
<feature type="compositionally biased region" description="Basic and acidic residues" evidence="10">
    <location>
        <begin position="594"/>
        <end position="603"/>
    </location>
</feature>
<evidence type="ECO:0000259" key="11">
    <source>
        <dbReference type="PROSITE" id="PS50114"/>
    </source>
</evidence>
<keyword evidence="3 9" id="KW-0863">Zinc-finger</keyword>
<dbReference type="FunFam" id="3.30.50.10:FF:000007">
    <property type="entry name" value="Nitrogen regulatory AreA, N-terminal"/>
    <property type="match status" value="1"/>
</dbReference>
<dbReference type="InterPro" id="IPR013088">
    <property type="entry name" value="Znf_NHR/GATA"/>
</dbReference>
<feature type="region of interest" description="Disordered" evidence="10">
    <location>
        <begin position="245"/>
        <end position="309"/>
    </location>
</feature>
<dbReference type="GO" id="GO:0000122">
    <property type="term" value="P:negative regulation of transcription by RNA polymerase II"/>
    <property type="evidence" value="ECO:0007669"/>
    <property type="project" value="TreeGrafter"/>
</dbReference>
<keyword evidence="13" id="KW-1185">Reference proteome</keyword>
<gene>
    <name evidence="12" type="ORF">AMS68_006577</name>
</gene>
<evidence type="ECO:0000313" key="12">
    <source>
        <dbReference type="EMBL" id="QIX01060.1"/>
    </source>
</evidence>
<dbReference type="PROSITE" id="PS00344">
    <property type="entry name" value="GATA_ZN_FINGER_1"/>
    <property type="match status" value="1"/>
</dbReference>
<dbReference type="EMBL" id="CP051142">
    <property type="protein sequence ID" value="QIX01060.1"/>
    <property type="molecule type" value="Genomic_DNA"/>
</dbReference>
<dbReference type="GO" id="GO:0005634">
    <property type="term" value="C:nucleus"/>
    <property type="evidence" value="ECO:0007669"/>
    <property type="project" value="UniProtKB-SubCell"/>
</dbReference>
<evidence type="ECO:0000256" key="9">
    <source>
        <dbReference type="PROSITE-ProRule" id="PRU00094"/>
    </source>
</evidence>
<evidence type="ECO:0000313" key="13">
    <source>
        <dbReference type="Proteomes" id="UP000503462"/>
    </source>
</evidence>
<dbReference type="PRINTS" id="PR00619">
    <property type="entry name" value="GATAZNFINGER"/>
</dbReference>
<feature type="compositionally biased region" description="Polar residues" evidence="10">
    <location>
        <begin position="748"/>
        <end position="767"/>
    </location>
</feature>
<keyword evidence="4" id="KW-0862">Zinc</keyword>
<dbReference type="SUPFAM" id="SSF57716">
    <property type="entry name" value="Glucocorticoid receptor-like (DNA-binding domain)"/>
    <property type="match status" value="1"/>
</dbReference>
<evidence type="ECO:0000256" key="5">
    <source>
        <dbReference type="ARBA" id="ARBA00023015"/>
    </source>
</evidence>
<comment type="subcellular location">
    <subcellularLocation>
        <location evidence="1">Nucleus</location>
    </subcellularLocation>
</comment>
<dbReference type="CDD" id="cd00202">
    <property type="entry name" value="ZnF_GATA"/>
    <property type="match status" value="1"/>
</dbReference>
<feature type="compositionally biased region" description="Polar residues" evidence="10">
    <location>
        <begin position="386"/>
        <end position="408"/>
    </location>
</feature>
<dbReference type="GO" id="GO:0045944">
    <property type="term" value="P:positive regulation of transcription by RNA polymerase II"/>
    <property type="evidence" value="ECO:0007669"/>
    <property type="project" value="TreeGrafter"/>
</dbReference>
<dbReference type="SMART" id="SM00401">
    <property type="entry name" value="ZnF_GATA"/>
    <property type="match status" value="1"/>
</dbReference>
<feature type="compositionally biased region" description="Pro residues" evidence="10">
    <location>
        <begin position="779"/>
        <end position="791"/>
    </location>
</feature>
<dbReference type="OrthoDB" id="515401at2759"/>
<keyword evidence="6" id="KW-0534">Nitrate assimilation</keyword>
<keyword evidence="2" id="KW-0479">Metal-binding</keyword>
<dbReference type="PROSITE" id="PS50114">
    <property type="entry name" value="GATA_ZN_FINGER_2"/>
    <property type="match status" value="1"/>
</dbReference>